<comment type="catalytic activity">
    <reaction evidence="1">
        <text>alpha-D-galactose = beta-D-galactose</text>
        <dbReference type="Rhea" id="RHEA:28675"/>
        <dbReference type="ChEBI" id="CHEBI:27667"/>
        <dbReference type="ChEBI" id="CHEBI:28061"/>
        <dbReference type="EC" id="5.1.3.3"/>
    </reaction>
    <physiologicalReaction direction="right-to-left" evidence="1">
        <dbReference type="Rhea" id="RHEA:28677"/>
    </physiologicalReaction>
</comment>
<dbReference type="Pfam" id="PF08246">
    <property type="entry name" value="Inhibitor_I29"/>
    <property type="match status" value="1"/>
</dbReference>
<keyword evidence="13" id="KW-1185">Reference proteome</keyword>
<comment type="similarity">
    <text evidence="3">Belongs to the aldose epimerase family.</text>
</comment>
<dbReference type="AlphaFoldDB" id="A0AAD7YWN1"/>
<dbReference type="InterPro" id="IPR008183">
    <property type="entry name" value="Aldose_1/G6P_1-epimerase"/>
</dbReference>
<keyword evidence="6" id="KW-0119">Carbohydrate metabolism</keyword>
<dbReference type="InterPro" id="IPR000668">
    <property type="entry name" value="Peptidase_C1A_C"/>
</dbReference>
<dbReference type="GO" id="GO:0008234">
    <property type="term" value="F:cysteine-type peptidase activity"/>
    <property type="evidence" value="ECO:0007669"/>
    <property type="project" value="InterPro"/>
</dbReference>
<dbReference type="Pfam" id="PF01263">
    <property type="entry name" value="Aldose_epim"/>
    <property type="match status" value="1"/>
</dbReference>
<name>A0AAD7YWN1_MYTSE</name>
<dbReference type="InterPro" id="IPR014718">
    <property type="entry name" value="GH-type_carb-bd"/>
</dbReference>
<evidence type="ECO:0000256" key="9">
    <source>
        <dbReference type="SAM" id="Phobius"/>
    </source>
</evidence>
<evidence type="ECO:0000256" key="5">
    <source>
        <dbReference type="ARBA" id="ARBA00023235"/>
    </source>
</evidence>
<dbReference type="GO" id="GO:0004034">
    <property type="term" value="F:aldose 1-epimerase activity"/>
    <property type="evidence" value="ECO:0007669"/>
    <property type="project" value="UniProtKB-EC"/>
</dbReference>
<evidence type="ECO:0000256" key="7">
    <source>
        <dbReference type="ARBA" id="ARBA00032729"/>
    </source>
</evidence>
<feature type="domain" description="Cathepsin propeptide inhibitor" evidence="11">
    <location>
        <begin position="52"/>
        <end position="107"/>
    </location>
</feature>
<dbReference type="PROSITE" id="PS00545">
    <property type="entry name" value="ALDOSE_1_EPIMERASE"/>
    <property type="match status" value="1"/>
</dbReference>
<feature type="transmembrane region" description="Helical" evidence="9">
    <location>
        <begin position="6"/>
        <end position="29"/>
    </location>
</feature>
<protein>
    <recommendedName>
        <fullName evidence="4">Galactose mutarotase</fullName>
    </recommendedName>
    <alternativeName>
        <fullName evidence="7">Aldose 1-epimerase</fullName>
    </alternativeName>
</protein>
<comment type="caution">
    <text evidence="12">The sequence shown here is derived from an EMBL/GenBank/DDBJ whole genome shotgun (WGS) entry which is preliminary data.</text>
</comment>
<dbReference type="GO" id="GO:0030246">
    <property type="term" value="F:carbohydrate binding"/>
    <property type="evidence" value="ECO:0007669"/>
    <property type="project" value="InterPro"/>
</dbReference>
<evidence type="ECO:0000256" key="3">
    <source>
        <dbReference type="ARBA" id="ARBA00006206"/>
    </source>
</evidence>
<dbReference type="CDD" id="cd09019">
    <property type="entry name" value="galactose_mutarotase_like"/>
    <property type="match status" value="1"/>
</dbReference>
<dbReference type="InterPro" id="IPR039417">
    <property type="entry name" value="Peptidase_C1A_papain-like"/>
</dbReference>
<keyword evidence="9" id="KW-1133">Transmembrane helix</keyword>
<dbReference type="PANTHER" id="PTHR10091:SF0">
    <property type="entry name" value="GALACTOSE MUTAROTASE"/>
    <property type="match status" value="1"/>
</dbReference>
<evidence type="ECO:0000256" key="6">
    <source>
        <dbReference type="ARBA" id="ARBA00023277"/>
    </source>
</evidence>
<feature type="domain" description="Peptidase C1A papain C-terminal" evidence="10">
    <location>
        <begin position="149"/>
        <end position="361"/>
    </location>
</feature>
<evidence type="ECO:0000256" key="2">
    <source>
        <dbReference type="ARBA" id="ARBA00004947"/>
    </source>
</evidence>
<evidence type="ECO:0000313" key="12">
    <source>
        <dbReference type="EMBL" id="KAJ8728730.1"/>
    </source>
</evidence>
<dbReference type="Pfam" id="PF00112">
    <property type="entry name" value="Peptidase_C1"/>
    <property type="match status" value="1"/>
</dbReference>
<dbReference type="CDD" id="cd02248">
    <property type="entry name" value="Peptidase_C1A"/>
    <property type="match status" value="1"/>
</dbReference>
<dbReference type="SMART" id="SM00645">
    <property type="entry name" value="Pept_C1"/>
    <property type="match status" value="1"/>
</dbReference>
<dbReference type="InterPro" id="IPR013201">
    <property type="entry name" value="Prot_inhib_I29"/>
</dbReference>
<comment type="pathway">
    <text evidence="2">Carbohydrate metabolism; galactose metabolism.</text>
</comment>
<dbReference type="GO" id="GO:0006006">
    <property type="term" value="P:glucose metabolic process"/>
    <property type="evidence" value="ECO:0007669"/>
    <property type="project" value="TreeGrafter"/>
</dbReference>
<dbReference type="EMBL" id="JARGEI010000007">
    <property type="protein sequence ID" value="KAJ8728730.1"/>
    <property type="molecule type" value="Genomic_DNA"/>
</dbReference>
<dbReference type="InterPro" id="IPR038765">
    <property type="entry name" value="Papain-like_cys_pep_sf"/>
</dbReference>
<evidence type="ECO:0000259" key="10">
    <source>
        <dbReference type="SMART" id="SM00645"/>
    </source>
</evidence>
<dbReference type="SMART" id="SM00848">
    <property type="entry name" value="Inhibitor_I29"/>
    <property type="match status" value="1"/>
</dbReference>
<reference evidence="12" key="1">
    <citation type="submission" date="2023-03" db="EMBL/GenBank/DDBJ databases">
        <title>Chromosome-level genomes of two armyworms, Mythimna separata and Mythimna loreyi, provide insights into the biosynthesis and reception of sex pheromones.</title>
        <authorList>
            <person name="Zhao H."/>
        </authorList>
    </citation>
    <scope>NUCLEOTIDE SEQUENCE</scope>
    <source>
        <strain evidence="12">BeijingLab</strain>
        <tissue evidence="12">Pupa</tissue>
    </source>
</reference>
<accession>A0AAD7YWN1</accession>
<keyword evidence="9" id="KW-0812">Transmembrane</keyword>
<evidence type="ECO:0000256" key="4">
    <source>
        <dbReference type="ARBA" id="ARBA00021023"/>
    </source>
</evidence>
<gene>
    <name evidence="12" type="ORF">PYW07_006426</name>
</gene>
<dbReference type="Gene3D" id="3.90.70.10">
    <property type="entry name" value="Cysteine proteinases"/>
    <property type="match status" value="1"/>
</dbReference>
<dbReference type="InterPro" id="IPR018052">
    <property type="entry name" value="Ald1_epimerase_CS"/>
</dbReference>
<dbReference type="SUPFAM" id="SSF74650">
    <property type="entry name" value="Galactose mutarotase-like"/>
    <property type="match status" value="1"/>
</dbReference>
<dbReference type="PANTHER" id="PTHR10091">
    <property type="entry name" value="ALDOSE-1-EPIMERASE"/>
    <property type="match status" value="1"/>
</dbReference>
<evidence type="ECO:0000313" key="13">
    <source>
        <dbReference type="Proteomes" id="UP001231518"/>
    </source>
</evidence>
<sequence length="741" mass="82272">MHWKILFFIIILVIIIATIQLLAVFELHFQIKDPVKNKKLVNTVHGFEELRFVRYMKDFNKSYNDEEYIRRFENFKASLKEIDRLNKLENNTVFGLTKFSDMSKKEFADRMLLKPGTISTCQPSERDCSGEPTGVESGLLSSIKYGEKINSSFDWRKQAGVVKPVLNQRLCQGCWAFSIVGVLESMSAIQLGDYTSRSIEELIDCSFRNNGCYNGSVILAMNFICEQKLEFVTAEEYPLTLSMDKTCKLPTTGYSGRRVKYFKHMCHVDAGRMVELVATHGPLVVAVDAYNWANYIGGVITRACSAGVANHVVQIVGYKGYNASDAETPEPYYIVRNSWGLDWGEQGYVKIAIKDNVFGDRPPSRVDVSTLISCVAEMVSLVVEDFGVYKEKPVKRFTWRTTGGSEIAVISYGAIVQSIKIPDKLGVKADLVLGFDDLDGYVNCNTPYLGATIGRCANRIGNATFEIDGKTYNVAKNQGKDHLHGGIIGFDKVVWDHTIVGSKVVFSYFSKDMEEGYPGDLVTTVTYEVTDDNKLLVDFKASTTKKTVVNLTNHSYFNLAGHDGGAEELYKHYVYINADKITKTDSSSIPTGGFSAVQNTPFDFTVQKKLGDAMAGGGNLFDDNFCIETLGKQVLTLAASVTHPPSGRLLEIHTDQPGVQFYTANSLPAPTESALIGKNGVGYRRHGAFCLETQTYPDAVHHSNFPTAILVPGELYLHRVVYKFGVINPDKVIDAPYVVPA</sequence>
<dbReference type="NCBIfam" id="NF008277">
    <property type="entry name" value="PRK11055.1"/>
    <property type="match status" value="1"/>
</dbReference>
<evidence type="ECO:0000256" key="1">
    <source>
        <dbReference type="ARBA" id="ARBA00001712"/>
    </source>
</evidence>
<dbReference type="InterPro" id="IPR047215">
    <property type="entry name" value="Galactose_mutarotase-like"/>
</dbReference>
<dbReference type="SUPFAM" id="SSF54001">
    <property type="entry name" value="Cysteine proteinases"/>
    <property type="match status" value="1"/>
</dbReference>
<evidence type="ECO:0000256" key="8">
    <source>
        <dbReference type="ARBA" id="ARBA00045743"/>
    </source>
</evidence>
<dbReference type="Gene3D" id="2.70.98.10">
    <property type="match status" value="1"/>
</dbReference>
<dbReference type="InterPro" id="IPR011013">
    <property type="entry name" value="Gal_mutarotase_sf_dom"/>
</dbReference>
<comment type="function">
    <text evidence="8">Mutarotase that catalyzes the interconversion of beta-D-galactose and alpha-D-galactose during galactose metabolism. Beta-D-galactose is metabolized in the liver into glucose 1-phosphate, the primary metabolic fuel, by the action of four enzymes that constitute the Leloir pathway: GALM, GALK1 (galactokinase), GALT (galactose-1-phosphate uridylyltransferase) and GALE (UDP-galactose-4'-epimerase). Involved in the maintenance of the equilibrium between the beta- and alpha-anomers of galactose, therefore ensuring a sufficient supply of the alpha-anomer for GALK1. Also active on D-glucose although shows a preference for galactose over glucose.</text>
</comment>
<keyword evidence="5" id="KW-0413">Isomerase</keyword>
<proteinExistence type="inferred from homology"/>
<dbReference type="Proteomes" id="UP001231518">
    <property type="component" value="Chromosome 19"/>
</dbReference>
<dbReference type="GO" id="GO:0006508">
    <property type="term" value="P:proteolysis"/>
    <property type="evidence" value="ECO:0007669"/>
    <property type="project" value="InterPro"/>
</dbReference>
<keyword evidence="9" id="KW-0472">Membrane</keyword>
<organism evidence="12 13">
    <name type="scientific">Mythimna separata</name>
    <name type="common">Oriental armyworm</name>
    <name type="synonym">Pseudaletia separata</name>
    <dbReference type="NCBI Taxonomy" id="271217"/>
    <lineage>
        <taxon>Eukaryota</taxon>
        <taxon>Metazoa</taxon>
        <taxon>Ecdysozoa</taxon>
        <taxon>Arthropoda</taxon>
        <taxon>Hexapoda</taxon>
        <taxon>Insecta</taxon>
        <taxon>Pterygota</taxon>
        <taxon>Neoptera</taxon>
        <taxon>Endopterygota</taxon>
        <taxon>Lepidoptera</taxon>
        <taxon>Glossata</taxon>
        <taxon>Ditrysia</taxon>
        <taxon>Noctuoidea</taxon>
        <taxon>Noctuidae</taxon>
        <taxon>Noctuinae</taxon>
        <taxon>Hadenini</taxon>
        <taxon>Mythimna</taxon>
    </lineage>
</organism>
<evidence type="ECO:0000259" key="11">
    <source>
        <dbReference type="SMART" id="SM00848"/>
    </source>
</evidence>
<dbReference type="GO" id="GO:0033499">
    <property type="term" value="P:galactose catabolic process via UDP-galactose, Leloir pathway"/>
    <property type="evidence" value="ECO:0007669"/>
    <property type="project" value="TreeGrafter"/>
</dbReference>